<proteinExistence type="predicted"/>
<gene>
    <name evidence="1" type="ORF">UFOVP447_180</name>
</gene>
<evidence type="ECO:0000313" key="1">
    <source>
        <dbReference type="EMBL" id="CAB4143573.1"/>
    </source>
</evidence>
<dbReference type="EMBL" id="LR796423">
    <property type="protein sequence ID" value="CAB4143573.1"/>
    <property type="molecule type" value="Genomic_DNA"/>
</dbReference>
<organism evidence="1">
    <name type="scientific">uncultured Caudovirales phage</name>
    <dbReference type="NCBI Taxonomy" id="2100421"/>
    <lineage>
        <taxon>Viruses</taxon>
        <taxon>Duplodnaviria</taxon>
        <taxon>Heunggongvirae</taxon>
        <taxon>Uroviricota</taxon>
        <taxon>Caudoviricetes</taxon>
        <taxon>Peduoviridae</taxon>
        <taxon>Maltschvirus</taxon>
        <taxon>Maltschvirus maltsch</taxon>
    </lineage>
</organism>
<accession>A0A6J5MDX0</accession>
<reference evidence="1" key="1">
    <citation type="submission" date="2020-04" db="EMBL/GenBank/DDBJ databases">
        <authorList>
            <person name="Chiriac C."/>
            <person name="Salcher M."/>
            <person name="Ghai R."/>
            <person name="Kavagutti S V."/>
        </authorList>
    </citation>
    <scope>NUCLEOTIDE SEQUENCE</scope>
</reference>
<sequence>MIKFEEFVQEAKEDEQDLSTKKALVNFIASNLFRFANRPEGDTKGLMLLVAALGILNTSDDASAVNVARRLATAALIARKGN</sequence>
<name>A0A6J5MDX0_9CAUD</name>
<protein>
    <submittedName>
        <fullName evidence="1">Uncharacterized protein</fullName>
    </submittedName>
</protein>